<protein>
    <submittedName>
        <fullName evidence="7">Probable protein arginine N-methyltransferase 6.1 isoform X1</fullName>
    </submittedName>
</protein>
<evidence type="ECO:0000256" key="3">
    <source>
        <dbReference type="ARBA" id="ARBA00022691"/>
    </source>
</evidence>
<dbReference type="GeneID" id="108563886"/>
<proteinExistence type="predicted"/>
<gene>
    <name evidence="7" type="primary">LOC108563886</name>
</gene>
<keyword evidence="2 4" id="KW-0808">Transferase</keyword>
<reference evidence="7" key="1">
    <citation type="submission" date="2025-08" db="UniProtKB">
        <authorList>
            <consortium name="RefSeq"/>
        </authorList>
    </citation>
    <scope>IDENTIFICATION</scope>
    <source>
        <tissue evidence="7">Whole Larva</tissue>
    </source>
</reference>
<evidence type="ECO:0000256" key="2">
    <source>
        <dbReference type="ARBA" id="ARBA00022679"/>
    </source>
</evidence>
<keyword evidence="6" id="KW-1185">Reference proteome</keyword>
<dbReference type="PANTHER" id="PTHR11006:SF122">
    <property type="entry name" value="ARGININE METHYLTRANSFERASE 8"/>
    <property type="match status" value="1"/>
</dbReference>
<keyword evidence="3 4" id="KW-0949">S-adenosyl-L-methionine</keyword>
<accession>A0ABM1MUD4</accession>
<dbReference type="PANTHER" id="PTHR11006">
    <property type="entry name" value="PROTEIN ARGININE N-METHYLTRANSFERASE"/>
    <property type="match status" value="1"/>
</dbReference>
<dbReference type="CDD" id="cd02440">
    <property type="entry name" value="AdoMet_MTases"/>
    <property type="match status" value="1"/>
</dbReference>
<dbReference type="Pfam" id="PF06325">
    <property type="entry name" value="PrmA"/>
    <property type="match status" value="1"/>
</dbReference>
<evidence type="ECO:0000259" key="5">
    <source>
        <dbReference type="Pfam" id="PF22528"/>
    </source>
</evidence>
<dbReference type="Pfam" id="PF22528">
    <property type="entry name" value="PRMT_C"/>
    <property type="match status" value="1"/>
</dbReference>
<keyword evidence="1 4" id="KW-0489">Methyltransferase</keyword>
<evidence type="ECO:0000313" key="6">
    <source>
        <dbReference type="Proteomes" id="UP000695000"/>
    </source>
</evidence>
<dbReference type="Gene3D" id="3.40.50.150">
    <property type="entry name" value="Vaccinia Virus protein VP39"/>
    <property type="match status" value="1"/>
</dbReference>
<dbReference type="SUPFAM" id="SSF53335">
    <property type="entry name" value="S-adenosyl-L-methionine-dependent methyltransferases"/>
    <property type="match status" value="1"/>
</dbReference>
<dbReference type="Gene3D" id="2.70.160.11">
    <property type="entry name" value="Hnrnp arginine n-methyltransferase1"/>
    <property type="match status" value="1"/>
</dbReference>
<dbReference type="InterPro" id="IPR025799">
    <property type="entry name" value="Arg_MeTrfase"/>
</dbReference>
<evidence type="ECO:0000256" key="4">
    <source>
        <dbReference type="PROSITE-ProRule" id="PRU01015"/>
    </source>
</evidence>
<feature type="domain" description="Protein arginine N-methyltransferase" evidence="5">
    <location>
        <begin position="168"/>
        <end position="327"/>
    </location>
</feature>
<dbReference type="PROSITE" id="PS51678">
    <property type="entry name" value="SAM_MT_PRMT"/>
    <property type="match status" value="1"/>
</dbReference>
<name>A0ABM1MUD4_NICVS</name>
<dbReference type="RefSeq" id="XP_017778184.1">
    <property type="nucleotide sequence ID" value="XM_017922695.1"/>
</dbReference>
<dbReference type="Proteomes" id="UP000695000">
    <property type="component" value="Unplaced"/>
</dbReference>
<dbReference type="InterPro" id="IPR055135">
    <property type="entry name" value="PRMT_dom"/>
</dbReference>
<evidence type="ECO:0000256" key="1">
    <source>
        <dbReference type="ARBA" id="ARBA00022603"/>
    </source>
</evidence>
<sequence length="365" mass="41237">MFTFFQIVFELISNMGSNTMDTTSSGDYFESYEDLDIHKLMLEDSVRNRAYRKAIFDNVDSFKGKIVLDVGAGSGILSVFCAQAGASKVYAVEASETYKIAEEIAKENGFEHVIKVIHGRVEDVELEEKVDVIVSEWMGFYLLHEGMLDSVIVARDKFLSANGLMFPDSATLYAAPCSVPNMFEDWEDVEGISMKSFAQKLRHQASQKPVTAIIKSDHILAIPEAFCWFDLKEVKVSDLDTITVKHIFVSTKAARYQGISIWFTCTFPSSVTEPVILSTDPDDEPTHWKQTTIVLPEEVAVEEGEPVAVEVNLKRTTESERRYNIEVTMLDPNEIDHPEYCSCYMTKCILAKAVLKKYENNEFDN</sequence>
<dbReference type="InterPro" id="IPR029063">
    <property type="entry name" value="SAM-dependent_MTases_sf"/>
</dbReference>
<evidence type="ECO:0000313" key="7">
    <source>
        <dbReference type="RefSeq" id="XP_017778184.1"/>
    </source>
</evidence>
<organism evidence="6 7">
    <name type="scientific">Nicrophorus vespilloides</name>
    <name type="common">Boreal carrion beetle</name>
    <dbReference type="NCBI Taxonomy" id="110193"/>
    <lineage>
        <taxon>Eukaryota</taxon>
        <taxon>Metazoa</taxon>
        <taxon>Ecdysozoa</taxon>
        <taxon>Arthropoda</taxon>
        <taxon>Hexapoda</taxon>
        <taxon>Insecta</taxon>
        <taxon>Pterygota</taxon>
        <taxon>Neoptera</taxon>
        <taxon>Endopterygota</taxon>
        <taxon>Coleoptera</taxon>
        <taxon>Polyphaga</taxon>
        <taxon>Staphyliniformia</taxon>
        <taxon>Silphidae</taxon>
        <taxon>Nicrophorinae</taxon>
        <taxon>Nicrophorus</taxon>
    </lineage>
</organism>